<sequence length="310" mass="33024">MRERLGRTGVWLAPPTLAVTPADVERRAATRIEELGYGSLWSGETIGGKEAFAHHGILLAATRTLVIGTGIANLWARHGAAMHGGGATLAQAYPGRFVLGLGISHRPLVEHSGQSYDRPLRRMTAYLDQMDAAADGAPPAPFPRVLGALRPRMLELARERTDGVQPFLVPVEHTARARRILGPDKLLIPHQAVVLDTDPVSARATARANLAARGLPSPYANNLRDLGYDEDDLAGSLSDRLLDAIAVWGDETTIARRVQEHLDAGADHVLVHPLAGAGTVPDPRPDDVPAMVEVLERLAPALPLGPSPAG</sequence>
<dbReference type="OrthoDB" id="4760590at2"/>
<evidence type="ECO:0000313" key="4">
    <source>
        <dbReference type="Proteomes" id="UP000185696"/>
    </source>
</evidence>
<comment type="caution">
    <text evidence="3">The sequence shown here is derived from an EMBL/GenBank/DDBJ whole genome shotgun (WGS) entry which is preliminary data.</text>
</comment>
<dbReference type="PANTHER" id="PTHR43244:SF1">
    <property type="entry name" value="5,10-METHYLENETETRAHYDROMETHANOPTERIN REDUCTASE"/>
    <property type="match status" value="1"/>
</dbReference>
<reference evidence="3 4" key="1">
    <citation type="submission" date="2016-12" db="EMBL/GenBank/DDBJ databases">
        <title>The draft genome sequence of Actinophytocola xinjiangensis.</title>
        <authorList>
            <person name="Wang W."/>
            <person name="Yuan L."/>
        </authorList>
    </citation>
    <scope>NUCLEOTIDE SEQUENCE [LARGE SCALE GENOMIC DNA]</scope>
    <source>
        <strain evidence="3 4">CGMCC 4.4663</strain>
    </source>
</reference>
<dbReference type="SUPFAM" id="SSF51679">
    <property type="entry name" value="Bacterial luciferase-like"/>
    <property type="match status" value="1"/>
</dbReference>
<dbReference type="InterPro" id="IPR036661">
    <property type="entry name" value="Luciferase-like_sf"/>
</dbReference>
<dbReference type="PANTHER" id="PTHR43244">
    <property type="match status" value="1"/>
</dbReference>
<keyword evidence="1" id="KW-0560">Oxidoreductase</keyword>
<dbReference type="InterPro" id="IPR011251">
    <property type="entry name" value="Luciferase-like_dom"/>
</dbReference>
<dbReference type="InterPro" id="IPR050564">
    <property type="entry name" value="F420-G6PD/mer"/>
</dbReference>
<dbReference type="RefSeq" id="WP_075132207.1">
    <property type="nucleotide sequence ID" value="NZ_MSIF01000003.1"/>
</dbReference>
<evidence type="ECO:0000313" key="3">
    <source>
        <dbReference type="EMBL" id="OLF12019.1"/>
    </source>
</evidence>
<protein>
    <recommendedName>
        <fullName evidence="2">Luciferase-like domain-containing protein</fullName>
    </recommendedName>
</protein>
<keyword evidence="4" id="KW-1185">Reference proteome</keyword>
<dbReference type="GO" id="GO:0016705">
    <property type="term" value="F:oxidoreductase activity, acting on paired donors, with incorporation or reduction of molecular oxygen"/>
    <property type="evidence" value="ECO:0007669"/>
    <property type="project" value="InterPro"/>
</dbReference>
<dbReference type="NCBIfam" id="TIGR03620">
    <property type="entry name" value="F420_MSMEG_4141"/>
    <property type="match status" value="1"/>
</dbReference>
<dbReference type="Pfam" id="PF00296">
    <property type="entry name" value="Bac_luciferase"/>
    <property type="match status" value="1"/>
</dbReference>
<feature type="domain" description="Luciferase-like" evidence="2">
    <location>
        <begin position="21"/>
        <end position="268"/>
    </location>
</feature>
<proteinExistence type="predicted"/>
<accession>A0A7Z0WQQ2</accession>
<dbReference type="AlphaFoldDB" id="A0A7Z0WQQ2"/>
<evidence type="ECO:0000259" key="2">
    <source>
        <dbReference type="Pfam" id="PF00296"/>
    </source>
</evidence>
<evidence type="ECO:0000256" key="1">
    <source>
        <dbReference type="ARBA" id="ARBA00023002"/>
    </source>
</evidence>
<dbReference type="Proteomes" id="UP000185696">
    <property type="component" value="Unassembled WGS sequence"/>
</dbReference>
<gene>
    <name evidence="3" type="ORF">BLA60_08290</name>
</gene>
<name>A0A7Z0WQQ2_9PSEU</name>
<dbReference type="Gene3D" id="3.20.20.30">
    <property type="entry name" value="Luciferase-like domain"/>
    <property type="match status" value="1"/>
</dbReference>
<organism evidence="3 4">
    <name type="scientific">Actinophytocola xinjiangensis</name>
    <dbReference type="NCBI Taxonomy" id="485602"/>
    <lineage>
        <taxon>Bacteria</taxon>
        <taxon>Bacillati</taxon>
        <taxon>Actinomycetota</taxon>
        <taxon>Actinomycetes</taxon>
        <taxon>Pseudonocardiales</taxon>
        <taxon>Pseudonocardiaceae</taxon>
    </lineage>
</organism>
<dbReference type="InterPro" id="IPR019922">
    <property type="entry name" value="Lucif-like_OxRdatse_MSMEG_4141"/>
</dbReference>
<dbReference type="EMBL" id="MSIF01000003">
    <property type="protein sequence ID" value="OLF12019.1"/>
    <property type="molecule type" value="Genomic_DNA"/>
</dbReference>